<dbReference type="InterPro" id="IPR025158">
    <property type="entry name" value="Mg_chelat-rel_C"/>
</dbReference>
<dbReference type="GO" id="GO:0005524">
    <property type="term" value="F:ATP binding"/>
    <property type="evidence" value="ECO:0007669"/>
    <property type="project" value="UniProtKB-KW"/>
</dbReference>
<dbReference type="RefSeq" id="WP_076000226.1">
    <property type="nucleotide sequence ID" value="NZ_PKUS01000013.1"/>
</dbReference>
<dbReference type="AlphaFoldDB" id="A0A2N5X1Y0"/>
<dbReference type="InterPro" id="IPR004482">
    <property type="entry name" value="Mg_chelat-rel"/>
</dbReference>
<evidence type="ECO:0000313" key="6">
    <source>
        <dbReference type="Proteomes" id="UP000235005"/>
    </source>
</evidence>
<keyword evidence="5" id="KW-0378">Hydrolase</keyword>
<gene>
    <name evidence="5" type="ORF">C0039_11960</name>
</gene>
<keyword evidence="3" id="KW-0067">ATP-binding</keyword>
<dbReference type="SMART" id="SM00382">
    <property type="entry name" value="AAA"/>
    <property type="match status" value="1"/>
</dbReference>
<dbReference type="SUPFAM" id="SSF52540">
    <property type="entry name" value="P-loop containing nucleoside triphosphate hydrolases"/>
    <property type="match status" value="1"/>
</dbReference>
<accession>A0A2N5X1Y0</accession>
<evidence type="ECO:0000313" key="5">
    <source>
        <dbReference type="EMBL" id="PLW68483.1"/>
    </source>
</evidence>
<dbReference type="EMBL" id="PKUS01000013">
    <property type="protein sequence ID" value="PLW68483.1"/>
    <property type="molecule type" value="Genomic_DNA"/>
</dbReference>
<dbReference type="InterPro" id="IPR045006">
    <property type="entry name" value="CHLI-like"/>
</dbReference>
<dbReference type="PRINTS" id="PR01657">
    <property type="entry name" value="MCMFAMILY"/>
</dbReference>
<protein>
    <submittedName>
        <fullName evidence="5">ATP-dependent protease</fullName>
    </submittedName>
</protein>
<reference evidence="5 6" key="1">
    <citation type="submission" date="2018-01" db="EMBL/GenBank/DDBJ databases">
        <title>The draft genome sequence of Halioglobus lutimaris HF004.</title>
        <authorList>
            <person name="Du Z.-J."/>
            <person name="Shi M.-J."/>
        </authorList>
    </citation>
    <scope>NUCLEOTIDE SEQUENCE [LARGE SCALE GENOMIC DNA]</scope>
    <source>
        <strain evidence="5 6">HF004</strain>
    </source>
</reference>
<dbReference type="InterPro" id="IPR000523">
    <property type="entry name" value="Mg_chelatse_chII-like_cat_dom"/>
</dbReference>
<dbReference type="Pfam" id="PF13541">
    <property type="entry name" value="ChlI"/>
    <property type="match status" value="1"/>
</dbReference>
<keyword evidence="2" id="KW-0547">Nucleotide-binding</keyword>
<dbReference type="InterPro" id="IPR014721">
    <property type="entry name" value="Ribsml_uS5_D2-typ_fold_subgr"/>
</dbReference>
<dbReference type="GO" id="GO:0008233">
    <property type="term" value="F:peptidase activity"/>
    <property type="evidence" value="ECO:0007669"/>
    <property type="project" value="UniProtKB-KW"/>
</dbReference>
<dbReference type="Pfam" id="PF13335">
    <property type="entry name" value="Mg_chelatase_C"/>
    <property type="match status" value="1"/>
</dbReference>
<dbReference type="InterPro" id="IPR020568">
    <property type="entry name" value="Ribosomal_Su5_D2-typ_SF"/>
</dbReference>
<evidence type="ECO:0000256" key="1">
    <source>
        <dbReference type="ARBA" id="ARBA00006354"/>
    </source>
</evidence>
<organism evidence="5 6">
    <name type="scientific">Pseudohalioglobus lutimaris</name>
    <dbReference type="NCBI Taxonomy" id="1737061"/>
    <lineage>
        <taxon>Bacteria</taxon>
        <taxon>Pseudomonadati</taxon>
        <taxon>Pseudomonadota</taxon>
        <taxon>Gammaproteobacteria</taxon>
        <taxon>Cellvibrionales</taxon>
        <taxon>Halieaceae</taxon>
        <taxon>Pseudohalioglobus</taxon>
    </lineage>
</organism>
<dbReference type="Proteomes" id="UP000235005">
    <property type="component" value="Unassembled WGS sequence"/>
</dbReference>
<dbReference type="NCBIfam" id="TIGR00368">
    <property type="entry name" value="YifB family Mg chelatase-like AAA ATPase"/>
    <property type="match status" value="1"/>
</dbReference>
<evidence type="ECO:0000259" key="4">
    <source>
        <dbReference type="SMART" id="SM00382"/>
    </source>
</evidence>
<dbReference type="Pfam" id="PF01078">
    <property type="entry name" value="Mg_chelatase"/>
    <property type="match status" value="1"/>
</dbReference>
<dbReference type="InterPro" id="IPR001208">
    <property type="entry name" value="MCM_dom"/>
</dbReference>
<dbReference type="GO" id="GO:0003677">
    <property type="term" value="F:DNA binding"/>
    <property type="evidence" value="ECO:0007669"/>
    <property type="project" value="InterPro"/>
</dbReference>
<name>A0A2N5X1Y0_9GAMM</name>
<comment type="caution">
    <text evidence="5">The sequence shown here is derived from an EMBL/GenBank/DDBJ whole genome shotgun (WGS) entry which is preliminary data.</text>
</comment>
<dbReference type="NCBIfam" id="NF007365">
    <property type="entry name" value="PRK09862.1"/>
    <property type="match status" value="1"/>
</dbReference>
<dbReference type="CDD" id="cd00009">
    <property type="entry name" value="AAA"/>
    <property type="match status" value="1"/>
</dbReference>
<dbReference type="InterPro" id="IPR003593">
    <property type="entry name" value="AAA+_ATPase"/>
</dbReference>
<dbReference type="GO" id="GO:0006508">
    <property type="term" value="P:proteolysis"/>
    <property type="evidence" value="ECO:0007669"/>
    <property type="project" value="UniProtKB-KW"/>
</dbReference>
<evidence type="ECO:0000256" key="2">
    <source>
        <dbReference type="ARBA" id="ARBA00022741"/>
    </source>
</evidence>
<dbReference type="Gene3D" id="3.30.230.10">
    <property type="match status" value="1"/>
</dbReference>
<keyword evidence="6" id="KW-1185">Reference proteome</keyword>
<dbReference type="SUPFAM" id="SSF54211">
    <property type="entry name" value="Ribosomal protein S5 domain 2-like"/>
    <property type="match status" value="1"/>
</dbReference>
<dbReference type="Gene3D" id="3.40.50.300">
    <property type="entry name" value="P-loop containing nucleotide triphosphate hydrolases"/>
    <property type="match status" value="1"/>
</dbReference>
<proteinExistence type="inferred from homology"/>
<sequence length="495" mass="52734">MELSVIHSRALSGLSAPMVRVEAHLSNGLPAFNIVGLPETAVRESKERVRSALLNSHFEFPDRRITINLAPADLPKVGGRFDLPIALGILIASGQLENRRGEHDEFLGELALDGSLRAVPGVVCAALAASACGNTLFVPTACEHNASQVPDANILAAPDLLTLCAHINGSAALPPSRTAEHRVPASYPDLSDVVGQTSARRALEVAACGAHNLLLSGPPGTGKTLLASRLPGILPPPSKEEALVALALRDFQDAQTTDSALRRPFRSPHHSASAAALIGGGSHPRPGEVSLAHGGVLFLDELPEFNRHCLEALREPLESGQVTLSRARHKLTYPASFQLVAAMNPCPCGYLGDAERACRCTPEQVQRYAGRVSGPLLDRIDMHVPVPRLPAAMLLEKGAGGEPSAAVRSRVIQCRARQLARQQCTNANLHSEPLLDVCQLGEAQRQLLETAAQRLHLSGRALHRTLRVARSIADLDCADVVEENHLSEALAYRPG</sequence>
<comment type="similarity">
    <text evidence="1">Belongs to the Mg-chelatase subunits D/I family. ComM subfamily.</text>
</comment>
<dbReference type="PANTHER" id="PTHR32039:SF7">
    <property type="entry name" value="COMPETENCE PROTEIN COMM"/>
    <property type="match status" value="1"/>
</dbReference>
<dbReference type="OrthoDB" id="9813147at2"/>
<keyword evidence="5" id="KW-0645">Protease</keyword>
<feature type="domain" description="AAA+ ATPase" evidence="4">
    <location>
        <begin position="209"/>
        <end position="390"/>
    </location>
</feature>
<dbReference type="InterPro" id="IPR027417">
    <property type="entry name" value="P-loop_NTPase"/>
</dbReference>
<evidence type="ECO:0000256" key="3">
    <source>
        <dbReference type="ARBA" id="ARBA00022840"/>
    </source>
</evidence>
<dbReference type="PANTHER" id="PTHR32039">
    <property type="entry name" value="MAGNESIUM-CHELATASE SUBUNIT CHLI"/>
    <property type="match status" value="1"/>
</dbReference>